<keyword evidence="1" id="KW-0805">Transcription regulation</keyword>
<dbReference type="RefSeq" id="WP_338294339.1">
    <property type="nucleotide sequence ID" value="NZ_AP027272.1"/>
</dbReference>
<dbReference type="InterPro" id="IPR011663">
    <property type="entry name" value="UTRA"/>
</dbReference>
<dbReference type="InterPro" id="IPR036388">
    <property type="entry name" value="WH-like_DNA-bd_sf"/>
</dbReference>
<dbReference type="EMBL" id="AP027272">
    <property type="protein sequence ID" value="BDX08266.1"/>
    <property type="molecule type" value="Genomic_DNA"/>
</dbReference>
<dbReference type="InterPro" id="IPR028978">
    <property type="entry name" value="Chorismate_lyase_/UTRA_dom_sf"/>
</dbReference>
<dbReference type="SMART" id="SM00866">
    <property type="entry name" value="UTRA"/>
    <property type="match status" value="1"/>
</dbReference>
<dbReference type="InterPro" id="IPR001034">
    <property type="entry name" value="DeoR_HTH"/>
</dbReference>
<evidence type="ECO:0000256" key="4">
    <source>
        <dbReference type="NCBIfam" id="TIGR02018"/>
    </source>
</evidence>
<dbReference type="SUPFAM" id="SSF46785">
    <property type="entry name" value="Winged helix' DNA-binding domain"/>
    <property type="match status" value="1"/>
</dbReference>
<evidence type="ECO:0000313" key="6">
    <source>
        <dbReference type="EMBL" id="BDX08266.1"/>
    </source>
</evidence>
<dbReference type="Pfam" id="PF00392">
    <property type="entry name" value="GntR"/>
    <property type="match status" value="1"/>
</dbReference>
<keyword evidence="3" id="KW-0804">Transcription</keyword>
<dbReference type="Gene3D" id="3.40.1410.10">
    <property type="entry name" value="Chorismate lyase-like"/>
    <property type="match status" value="1"/>
</dbReference>
<organism evidence="6 7">
    <name type="scientific">Planctobacterium marinum</name>
    <dbReference type="NCBI Taxonomy" id="1631968"/>
    <lineage>
        <taxon>Bacteria</taxon>
        <taxon>Pseudomonadati</taxon>
        <taxon>Pseudomonadota</taxon>
        <taxon>Gammaproteobacteria</taxon>
        <taxon>Alteromonadales</taxon>
        <taxon>Alteromonadaceae</taxon>
        <taxon>Planctobacterium</taxon>
    </lineage>
</organism>
<dbReference type="Gene3D" id="1.10.10.10">
    <property type="entry name" value="Winged helix-like DNA-binding domain superfamily/Winged helix DNA-binding domain"/>
    <property type="match status" value="1"/>
</dbReference>
<evidence type="ECO:0000256" key="1">
    <source>
        <dbReference type="ARBA" id="ARBA00023015"/>
    </source>
</evidence>
<dbReference type="InterPro" id="IPR036390">
    <property type="entry name" value="WH_DNA-bd_sf"/>
</dbReference>
<dbReference type="PANTHER" id="PTHR44846">
    <property type="entry name" value="MANNOSYL-D-GLYCERATE TRANSPORT/METABOLISM SYSTEM REPRESSOR MNGR-RELATED"/>
    <property type="match status" value="1"/>
</dbReference>
<dbReference type="Proteomes" id="UP001333710">
    <property type="component" value="Chromosome"/>
</dbReference>
<evidence type="ECO:0000256" key="3">
    <source>
        <dbReference type="ARBA" id="ARBA00023163"/>
    </source>
</evidence>
<dbReference type="Pfam" id="PF07702">
    <property type="entry name" value="UTRA"/>
    <property type="match status" value="1"/>
</dbReference>
<dbReference type="PRINTS" id="PR00037">
    <property type="entry name" value="HTHLACR"/>
</dbReference>
<name>A0AA48KQY4_9ALTE</name>
<dbReference type="PROSITE" id="PS50949">
    <property type="entry name" value="HTH_GNTR"/>
    <property type="match status" value="1"/>
</dbReference>
<dbReference type="InterPro" id="IPR050679">
    <property type="entry name" value="Bact_HTH_transcr_reg"/>
</dbReference>
<dbReference type="GO" id="GO:0003677">
    <property type="term" value="F:DNA binding"/>
    <property type="evidence" value="ECO:0007669"/>
    <property type="project" value="UniProtKB-UniRule"/>
</dbReference>
<dbReference type="AlphaFoldDB" id="A0AA48KQY4"/>
<proteinExistence type="predicted"/>
<dbReference type="NCBIfam" id="TIGR02018">
    <property type="entry name" value="his_ut_repres"/>
    <property type="match status" value="1"/>
</dbReference>
<dbReference type="CDD" id="cd07377">
    <property type="entry name" value="WHTH_GntR"/>
    <property type="match status" value="1"/>
</dbReference>
<sequence length="234" mass="26215">MTVSKYLQIKQHLLHNIESGLWPEYSPVPSENALAEEFSVSRMTARRALQELAEQGVIVRNQGAASYVASLKSQSSMLAIRNIADEIVERGHEHKAQVLQLDKVIADQVVAANLGVSPGTEVFHSVILHFENAQVLQLEERFVNPKVAPDYLAQDFERQTSHDYLSQKLPLTEAEHLVEAVVPDSELQELLHIQEGTACLRVTRRTWSKKASVSYAILTHPGDRYRLGSHLTFG</sequence>
<feature type="domain" description="HTH gntR-type" evidence="5">
    <location>
        <begin position="3"/>
        <end position="71"/>
    </location>
</feature>
<accession>A0AA48KQY4</accession>
<dbReference type="PANTHER" id="PTHR44846:SF16">
    <property type="entry name" value="TRANSCRIPTIONAL REGULATOR PHNF-RELATED"/>
    <property type="match status" value="1"/>
</dbReference>
<gene>
    <name evidence="6" type="primary">hutC</name>
    <name evidence="6" type="ORF">MACH26_37870</name>
</gene>
<dbReference type="SUPFAM" id="SSF64288">
    <property type="entry name" value="Chorismate lyase-like"/>
    <property type="match status" value="1"/>
</dbReference>
<reference evidence="6" key="1">
    <citation type="submission" date="2023-01" db="EMBL/GenBank/DDBJ databases">
        <title>Complete genome sequence of Planctobacterium marinum strain Dej080120_11.</title>
        <authorList>
            <person name="Ueki S."/>
            <person name="Maruyama F."/>
        </authorList>
    </citation>
    <scope>NUCLEOTIDE SEQUENCE</scope>
    <source>
        <strain evidence="6">Dej080120_11</strain>
    </source>
</reference>
<dbReference type="SMART" id="SM00345">
    <property type="entry name" value="HTH_GNTR"/>
    <property type="match status" value="1"/>
</dbReference>
<dbReference type="GO" id="GO:0006547">
    <property type="term" value="P:L-histidine metabolic process"/>
    <property type="evidence" value="ECO:0007669"/>
    <property type="project" value="UniProtKB-UniRule"/>
</dbReference>
<dbReference type="KEGG" id="pmaw:MACH26_37870"/>
<protein>
    <recommendedName>
        <fullName evidence="4">Histidine utilization repressor</fullName>
    </recommendedName>
</protein>
<dbReference type="PRINTS" id="PR00035">
    <property type="entry name" value="HTHGNTR"/>
</dbReference>
<keyword evidence="7" id="KW-1185">Reference proteome</keyword>
<evidence type="ECO:0000259" key="5">
    <source>
        <dbReference type="PROSITE" id="PS50949"/>
    </source>
</evidence>
<dbReference type="GO" id="GO:0003700">
    <property type="term" value="F:DNA-binding transcription factor activity"/>
    <property type="evidence" value="ECO:0007669"/>
    <property type="project" value="UniProtKB-UniRule"/>
</dbReference>
<dbReference type="InterPro" id="IPR010248">
    <property type="entry name" value="His_ut_repres"/>
</dbReference>
<dbReference type="InterPro" id="IPR000524">
    <property type="entry name" value="Tscrpt_reg_HTH_GntR"/>
</dbReference>
<evidence type="ECO:0000256" key="2">
    <source>
        <dbReference type="ARBA" id="ARBA00023125"/>
    </source>
</evidence>
<keyword evidence="2" id="KW-0238">DNA-binding</keyword>
<dbReference type="GO" id="GO:0045892">
    <property type="term" value="P:negative regulation of DNA-templated transcription"/>
    <property type="evidence" value="ECO:0007669"/>
    <property type="project" value="UniProtKB-UniRule"/>
</dbReference>
<dbReference type="FunFam" id="3.40.1410.10:FF:000004">
    <property type="entry name" value="Histidine utilization repressor"/>
    <property type="match status" value="1"/>
</dbReference>
<evidence type="ECO:0000313" key="7">
    <source>
        <dbReference type="Proteomes" id="UP001333710"/>
    </source>
</evidence>